<organism evidence="2 3">
    <name type="scientific">Candidatus Malacoplasma girerdii</name>
    <dbReference type="NCBI Taxonomy" id="1318617"/>
    <lineage>
        <taxon>Bacteria</taxon>
        <taxon>Bacillati</taxon>
        <taxon>Mycoplasmatota</taxon>
        <taxon>Mycoplasmoidales</taxon>
        <taxon>Mycoplasmoidaceae</taxon>
        <taxon>Malacoplasma</taxon>
    </lineage>
</organism>
<feature type="transmembrane region" description="Helical" evidence="1">
    <location>
        <begin position="58"/>
        <end position="77"/>
    </location>
</feature>
<dbReference type="AlphaFoldDB" id="A0A097STH0"/>
<dbReference type="HOGENOM" id="CLU_2045416_0_0_14"/>
<sequence length="120" mass="12619">MSLLKIVAAATENSSFGVADGFVWVFGIIGTICIAAYTIPGLISFFKTKNTLHVGIPMYILLSIGAVAFVISGIVQIATAADKSFGKIGLPVCILVANLICGTSTIIQLIAKLFDIKKQK</sequence>
<dbReference type="Proteomes" id="UP000030066">
    <property type="component" value="Chromosome"/>
</dbReference>
<dbReference type="STRING" id="1318617.MGM1_5250"/>
<proteinExistence type="predicted"/>
<keyword evidence="1" id="KW-0472">Membrane</keyword>
<protein>
    <submittedName>
        <fullName evidence="2">Uncharacterized protein</fullName>
    </submittedName>
</protein>
<feature type="transmembrane region" description="Helical" evidence="1">
    <location>
        <begin position="89"/>
        <end position="111"/>
    </location>
</feature>
<keyword evidence="1" id="KW-1133">Transmembrane helix</keyword>
<keyword evidence="3" id="KW-1185">Reference proteome</keyword>
<evidence type="ECO:0000313" key="3">
    <source>
        <dbReference type="Proteomes" id="UP000030066"/>
    </source>
</evidence>
<evidence type="ECO:0000256" key="1">
    <source>
        <dbReference type="SAM" id="Phobius"/>
    </source>
</evidence>
<gene>
    <name evidence="2" type="ORF">MGM1_5250</name>
</gene>
<accession>A0A097STH0</accession>
<keyword evidence="1" id="KW-0812">Transmembrane</keyword>
<feature type="transmembrane region" description="Helical" evidence="1">
    <location>
        <begin position="22"/>
        <end position="46"/>
    </location>
</feature>
<dbReference type="KEGG" id="mgj:MGM1_5250"/>
<reference evidence="2 3" key="1">
    <citation type="journal article" date="2014" name="PLoS ONE">
        <title>An emerging Mycoplasma associated with trichomoniasis, vaginal infection and disease.</title>
        <authorList>
            <consortium name="Vaginal Microbiome Consortium"/>
            <person name="Fettweis J.M."/>
            <person name="Serrano M.G."/>
            <person name="Huang B."/>
            <person name="Brooks J.P."/>
            <person name="Glascock A.L."/>
            <person name="Sheth N.U."/>
            <person name="Strauss J.F.III."/>
            <person name="Jefferson K.K."/>
            <person name="Buck G.A."/>
        </authorList>
    </citation>
    <scope>NUCLEOTIDE SEQUENCE [LARGE SCALE GENOMIC DNA]</scope>
    <source>
        <strain evidence="2 3">VCU_M1</strain>
    </source>
</reference>
<name>A0A097STH0_9BACT</name>
<evidence type="ECO:0000313" key="2">
    <source>
        <dbReference type="EMBL" id="AIV03885.1"/>
    </source>
</evidence>
<dbReference type="EMBL" id="CP007711">
    <property type="protein sequence ID" value="AIV03885.1"/>
    <property type="molecule type" value="Genomic_DNA"/>
</dbReference>
<dbReference type="Gene3D" id="1.20.1280.290">
    <property type="match status" value="1"/>
</dbReference>